<dbReference type="Gene3D" id="3.40.50.1220">
    <property type="entry name" value="TPP-binding domain"/>
    <property type="match status" value="1"/>
</dbReference>
<keyword evidence="2 3" id="KW-0786">Thiamine pyrophosphate</keyword>
<dbReference type="SUPFAM" id="SSF52518">
    <property type="entry name" value="Thiamin diphosphate-binding fold (THDP-binding)"/>
    <property type="match status" value="2"/>
</dbReference>
<dbReference type="InterPro" id="IPR047212">
    <property type="entry name" value="TPP_POXB-like"/>
</dbReference>
<dbReference type="InterPro" id="IPR047210">
    <property type="entry name" value="TPP_PYR_POXB-like"/>
</dbReference>
<dbReference type="InterPro" id="IPR029035">
    <property type="entry name" value="DHS-like_NAD/FAD-binding_dom"/>
</dbReference>
<dbReference type="Pfam" id="PF02776">
    <property type="entry name" value="TPP_enzyme_N"/>
    <property type="match status" value="1"/>
</dbReference>
<evidence type="ECO:0000259" key="6">
    <source>
        <dbReference type="Pfam" id="PF02776"/>
    </source>
</evidence>
<gene>
    <name evidence="7" type="ORF">JJL56_27330</name>
</gene>
<dbReference type="InterPro" id="IPR011766">
    <property type="entry name" value="TPP_enzyme_TPP-bd"/>
</dbReference>
<comment type="similarity">
    <text evidence="1 3">Belongs to the TPP enzyme family.</text>
</comment>
<comment type="caution">
    <text evidence="7">The sequence shown here is derived from an EMBL/GenBank/DDBJ whole genome shotgun (WGS) entry which is preliminary data.</text>
</comment>
<dbReference type="PANTHER" id="PTHR42981">
    <property type="entry name" value="PYRUVATE DEHYDROGENASE [UBIQUINONE]"/>
    <property type="match status" value="1"/>
</dbReference>
<dbReference type="CDD" id="cd02014">
    <property type="entry name" value="TPP_POX"/>
    <property type="match status" value="1"/>
</dbReference>
<keyword evidence="7" id="KW-0670">Pyruvate</keyword>
<proteinExistence type="inferred from homology"/>
<dbReference type="InterPro" id="IPR029061">
    <property type="entry name" value="THDP-binding"/>
</dbReference>
<feature type="domain" description="Thiamine pyrophosphate enzyme TPP-binding" evidence="5">
    <location>
        <begin position="389"/>
        <end position="536"/>
    </location>
</feature>
<dbReference type="InterPro" id="IPR012000">
    <property type="entry name" value="Thiamin_PyroP_enz_cen_dom"/>
</dbReference>
<feature type="domain" description="Thiamine pyrophosphate enzyme N-terminal TPP-binding" evidence="6">
    <location>
        <begin position="4"/>
        <end position="115"/>
    </location>
</feature>
<feature type="domain" description="Thiamine pyrophosphate enzyme central" evidence="4">
    <location>
        <begin position="200"/>
        <end position="327"/>
    </location>
</feature>
<evidence type="ECO:0000313" key="8">
    <source>
        <dbReference type="Proteomes" id="UP000654452"/>
    </source>
</evidence>
<dbReference type="Gene3D" id="3.40.50.970">
    <property type="match status" value="2"/>
</dbReference>
<evidence type="ECO:0000313" key="7">
    <source>
        <dbReference type="EMBL" id="MBK4722573.1"/>
    </source>
</evidence>
<dbReference type="SUPFAM" id="SSF52467">
    <property type="entry name" value="DHS-like NAD/FAD-binding domain"/>
    <property type="match status" value="1"/>
</dbReference>
<dbReference type="PANTHER" id="PTHR42981:SF2">
    <property type="entry name" value="PYRUVATE DEHYDROGENASE [UBIQUINONE]"/>
    <property type="match status" value="1"/>
</dbReference>
<reference evidence="7 8" key="1">
    <citation type="submission" date="2021-01" db="EMBL/GenBank/DDBJ databases">
        <title>Azospirillum sp. YIM DDC1 draft genome.</title>
        <authorList>
            <person name="Wang Y.-X."/>
        </authorList>
    </citation>
    <scope>NUCLEOTIDE SEQUENCE [LARGE SCALE GENOMIC DNA]</scope>
    <source>
        <strain evidence="7 8">YIM DDC1</strain>
    </source>
</reference>
<dbReference type="Proteomes" id="UP000654452">
    <property type="component" value="Unassembled WGS sequence"/>
</dbReference>
<accession>A0ABS1I7C1</accession>
<evidence type="ECO:0000256" key="3">
    <source>
        <dbReference type="RuleBase" id="RU362132"/>
    </source>
</evidence>
<evidence type="ECO:0000259" key="5">
    <source>
        <dbReference type="Pfam" id="PF02775"/>
    </source>
</evidence>
<dbReference type="CDD" id="cd07039">
    <property type="entry name" value="TPP_PYR_POX"/>
    <property type="match status" value="1"/>
</dbReference>
<evidence type="ECO:0000256" key="1">
    <source>
        <dbReference type="ARBA" id="ARBA00007812"/>
    </source>
</evidence>
<evidence type="ECO:0000259" key="4">
    <source>
        <dbReference type="Pfam" id="PF00205"/>
    </source>
</evidence>
<sequence>MASTASDILVDVLVDWGVDTIFGMPGDGINGIVEALRRRQDEIRFIQVRHEEAAAFAACGYAKFTGRLGVCIATSGPGGLHLLNGLYDAKLDHQPVLAITGLQYHDLVGTYTQQDVELDKVFQDVALYNQRIMGAAHVRNIANLACRTALAHRGVSHITIPVDLQEQGIGADMRAPRNVKGHNTALFAPQLPVPSEAQTRRAVEILDAGKRIVILAGQGALKATDQLERLADTLGAVIVKALLGKAAVPDDSPFTTGQVGLLGTAPSQEALETCDTLLIAGSTFPYIEYYPKPGQARAIQIDIDAARIGLRYPVEAGLVGDCGLALDILTERVRRHEDRSFLKTAQVGKAEWMKLMEERGTRPDLPMKPQVVAWELGKRLSDTAIVACDSGTIATWWARQIPARRGQMHSLSGNLATMAPGVPYAIAAQLAHPGRQVVAYVGDGGFSMLMADFATAVKYKLPIKVIINNNNSLGQIKWEQIAMLGNPEYVCDLQPIDFAKVAEACGGRGFTITDPKDCGATLDAALAHPGPVVVDCLVDTNEPPMPPKIQAKQALHFTEALARGTPDALKIAATVFKGRAREVI</sequence>
<dbReference type="EMBL" id="JAEPIV010000027">
    <property type="protein sequence ID" value="MBK4722573.1"/>
    <property type="molecule type" value="Genomic_DNA"/>
</dbReference>
<keyword evidence="8" id="KW-1185">Reference proteome</keyword>
<dbReference type="Pfam" id="PF00205">
    <property type="entry name" value="TPP_enzyme_M"/>
    <property type="match status" value="1"/>
</dbReference>
<dbReference type="Pfam" id="PF02775">
    <property type="entry name" value="TPP_enzyme_C"/>
    <property type="match status" value="1"/>
</dbReference>
<dbReference type="InterPro" id="IPR012001">
    <property type="entry name" value="Thiamin_PyroP_enz_TPP-bd_dom"/>
</dbReference>
<protein>
    <submittedName>
        <fullName evidence="7">Pyruvate oxidase</fullName>
    </submittedName>
</protein>
<name>A0ABS1I7C1_9PROT</name>
<dbReference type="InterPro" id="IPR047211">
    <property type="entry name" value="POXB-like"/>
</dbReference>
<organism evidence="7 8">
    <name type="scientific">Azospirillum aestuarii</name>
    <dbReference type="NCBI Taxonomy" id="2802052"/>
    <lineage>
        <taxon>Bacteria</taxon>
        <taxon>Pseudomonadati</taxon>
        <taxon>Pseudomonadota</taxon>
        <taxon>Alphaproteobacteria</taxon>
        <taxon>Rhodospirillales</taxon>
        <taxon>Azospirillaceae</taxon>
        <taxon>Azospirillum</taxon>
    </lineage>
</organism>
<evidence type="ECO:0000256" key="2">
    <source>
        <dbReference type="ARBA" id="ARBA00023052"/>
    </source>
</evidence>
<dbReference type="RefSeq" id="WP_145626153.1">
    <property type="nucleotide sequence ID" value="NZ_JAEPIV010000027.1"/>
</dbReference>